<gene>
    <name evidence="1" type="ORF">T265_00914</name>
</gene>
<evidence type="ECO:0000313" key="1">
    <source>
        <dbReference type="EMBL" id="KER33229.1"/>
    </source>
</evidence>
<dbReference type="EMBL" id="KL596627">
    <property type="protein sequence ID" value="KER33229.1"/>
    <property type="molecule type" value="Genomic_DNA"/>
</dbReference>
<dbReference type="GeneID" id="20315102"/>
<dbReference type="Proteomes" id="UP000054324">
    <property type="component" value="Unassembled WGS sequence"/>
</dbReference>
<evidence type="ECO:0000313" key="2">
    <source>
        <dbReference type="Proteomes" id="UP000054324"/>
    </source>
</evidence>
<dbReference type="RefSeq" id="XP_009163073.1">
    <property type="nucleotide sequence ID" value="XM_009164809.1"/>
</dbReference>
<protein>
    <submittedName>
        <fullName evidence="1">Uncharacterized protein</fullName>
    </submittedName>
</protein>
<keyword evidence="2" id="KW-1185">Reference proteome</keyword>
<dbReference type="CTD" id="20315102"/>
<proteinExistence type="predicted"/>
<dbReference type="AlphaFoldDB" id="A0A075AJE2"/>
<sequence>MLLSSTLSLFSRSTIPTVGCITRDNSTAVILCPEAPQMNLNVSIKGNKCDVRMDSITLAPDEEGNRTKDVPLGARMSRWSRRPGWNRPVMLTMTKFFTPVVKNSERSSRRVKEVEAQKSSSLEQISYVGWMQAFTQRLRSRAERIKLFNLLWKVQFANTSEMLIILMLTTENGHYWGENRQVVSQRIYDVRLT</sequence>
<name>A0A075AJE2_OPIVI</name>
<organism evidence="1 2">
    <name type="scientific">Opisthorchis viverrini</name>
    <name type="common">Southeast Asian liver fluke</name>
    <dbReference type="NCBI Taxonomy" id="6198"/>
    <lineage>
        <taxon>Eukaryota</taxon>
        <taxon>Metazoa</taxon>
        <taxon>Spiralia</taxon>
        <taxon>Lophotrochozoa</taxon>
        <taxon>Platyhelminthes</taxon>
        <taxon>Trematoda</taxon>
        <taxon>Digenea</taxon>
        <taxon>Opisthorchiida</taxon>
        <taxon>Opisthorchiata</taxon>
        <taxon>Opisthorchiidae</taxon>
        <taxon>Opisthorchis</taxon>
    </lineage>
</organism>
<dbReference type="KEGG" id="ovi:T265_00914"/>
<reference evidence="1 2" key="1">
    <citation type="submission" date="2013-11" db="EMBL/GenBank/DDBJ databases">
        <title>Opisthorchis viverrini - life in the bile duct.</title>
        <authorList>
            <person name="Young N.D."/>
            <person name="Nagarajan N."/>
            <person name="Lin S.J."/>
            <person name="Korhonen P.K."/>
            <person name="Jex A.R."/>
            <person name="Hall R.S."/>
            <person name="Safavi-Hemami H."/>
            <person name="Kaewkong W."/>
            <person name="Bertrand D."/>
            <person name="Gao S."/>
            <person name="Seet Q."/>
            <person name="Wongkham S."/>
            <person name="Teh B.T."/>
            <person name="Wongkham C."/>
            <person name="Intapan P.M."/>
            <person name="Maleewong W."/>
            <person name="Yang X."/>
            <person name="Hu M."/>
            <person name="Wang Z."/>
            <person name="Hofmann A."/>
            <person name="Sternberg P.W."/>
            <person name="Tan P."/>
            <person name="Wang J."/>
            <person name="Gasser R.B."/>
        </authorList>
    </citation>
    <scope>NUCLEOTIDE SEQUENCE [LARGE SCALE GENOMIC DNA]</scope>
</reference>
<accession>A0A075AJE2</accession>